<evidence type="ECO:0000256" key="4">
    <source>
        <dbReference type="ARBA" id="ARBA00022490"/>
    </source>
</evidence>
<evidence type="ECO:0000259" key="8">
    <source>
        <dbReference type="Pfam" id="PF21982"/>
    </source>
</evidence>
<dbReference type="Pfam" id="PF02631">
    <property type="entry name" value="RecX_HTH2"/>
    <property type="match status" value="1"/>
</dbReference>
<sequence length="212" mass="24709">MAKITKLEVQKRNKERVNVFLDEDYAFSISAELIYKEGIKVKDSVDSEKLKVLANKDAIIKCREAAIKSIERNLKTEKQVRDKLNLKGYDEEAITKAIDFLKEYNFLDDKDYANKFVKDKLKCQGSNKIRYSLMQKGVSKDVIEEELSGIDKENEKENALVLAQKKVNNLRKTESDIYKISNKLYRFLLSKGYGYDIIKDVVKEAMNFEFYD</sequence>
<evidence type="ECO:0000256" key="5">
    <source>
        <dbReference type="HAMAP-Rule" id="MF_01114"/>
    </source>
</evidence>
<evidence type="ECO:0000313" key="12">
    <source>
        <dbReference type="Proteomes" id="UP000476820"/>
    </source>
</evidence>
<evidence type="ECO:0000256" key="1">
    <source>
        <dbReference type="ARBA" id="ARBA00004496"/>
    </source>
</evidence>
<protein>
    <recommendedName>
        <fullName evidence="3 5">Regulatory protein RecX</fullName>
    </recommendedName>
</protein>
<evidence type="ECO:0000313" key="10">
    <source>
        <dbReference type="EMBL" id="NFN36546.1"/>
    </source>
</evidence>
<dbReference type="Proteomes" id="UP000473681">
    <property type="component" value="Unassembled WGS sequence"/>
</dbReference>
<comment type="subcellular location">
    <subcellularLocation>
        <location evidence="1 5">Cytoplasm</location>
    </subcellularLocation>
</comment>
<dbReference type="EMBL" id="SWOV01000024">
    <property type="protein sequence ID" value="NFF88206.1"/>
    <property type="molecule type" value="Genomic_DNA"/>
</dbReference>
<dbReference type="Proteomes" id="UP000476820">
    <property type="component" value="Unassembled WGS sequence"/>
</dbReference>
<comment type="function">
    <text evidence="5">Modulates RecA activity.</text>
</comment>
<dbReference type="GO" id="GO:0005737">
    <property type="term" value="C:cytoplasm"/>
    <property type="evidence" value="ECO:0007669"/>
    <property type="project" value="UniProtKB-SubCell"/>
</dbReference>
<feature type="domain" description="RecX first three-helical" evidence="8">
    <location>
        <begin position="62"/>
        <end position="101"/>
    </location>
</feature>
<dbReference type="Pfam" id="PF21982">
    <property type="entry name" value="RecX_HTH1"/>
    <property type="match status" value="1"/>
</dbReference>
<reference evidence="11 12" key="1">
    <citation type="submission" date="2019-04" db="EMBL/GenBank/DDBJ databases">
        <title>Genome sequencing of Clostridium botulinum Groups I-IV and Clostridium butyricum.</title>
        <authorList>
            <person name="Brunt J."/>
            <person name="Van Vliet A.H.M."/>
            <person name="Stringer S.C."/>
            <person name="Carter A.T."/>
            <person name="Peck M.W."/>
        </authorList>
    </citation>
    <scope>NUCLEOTIDE SEQUENCE [LARGE SCALE GENOMIC DNA]</scope>
    <source>
        <strain evidence="9 12">1605</strain>
        <strain evidence="10 11">CB-K-33E</strain>
    </source>
</reference>
<dbReference type="OrthoDB" id="5421057at2"/>
<dbReference type="InterPro" id="IPR036388">
    <property type="entry name" value="WH-like_DNA-bd_sf"/>
</dbReference>
<dbReference type="HAMAP" id="MF_01114">
    <property type="entry name" value="RecX"/>
    <property type="match status" value="1"/>
</dbReference>
<organism evidence="9 12">
    <name type="scientific">Clostridium botulinum</name>
    <dbReference type="NCBI Taxonomy" id="1491"/>
    <lineage>
        <taxon>Bacteria</taxon>
        <taxon>Bacillati</taxon>
        <taxon>Bacillota</taxon>
        <taxon>Clostridia</taxon>
        <taxon>Eubacteriales</taxon>
        <taxon>Clostridiaceae</taxon>
        <taxon>Clostridium</taxon>
    </lineage>
</organism>
<dbReference type="InterPro" id="IPR003783">
    <property type="entry name" value="Regulatory_RecX"/>
</dbReference>
<comment type="caution">
    <text evidence="9">The sequence shown here is derived from an EMBL/GenBank/DDBJ whole genome shotgun (WGS) entry which is preliminary data.</text>
</comment>
<name>A0A0M1LSN4_CLOBO</name>
<proteinExistence type="inferred from homology"/>
<dbReference type="AlphaFoldDB" id="A0A0M1LSN4"/>
<dbReference type="PANTHER" id="PTHR33602">
    <property type="entry name" value="REGULATORY PROTEIN RECX FAMILY PROTEIN"/>
    <property type="match status" value="1"/>
</dbReference>
<evidence type="ECO:0000259" key="7">
    <source>
        <dbReference type="Pfam" id="PF21981"/>
    </source>
</evidence>
<dbReference type="EMBL" id="SWVK01000025">
    <property type="protein sequence ID" value="NFN36546.1"/>
    <property type="molecule type" value="Genomic_DNA"/>
</dbReference>
<gene>
    <name evidence="5 9" type="primary">recX</name>
    <name evidence="9" type="ORF">FC774_10040</name>
    <name evidence="10" type="ORF">FDB51_15830</name>
</gene>
<evidence type="ECO:0000256" key="2">
    <source>
        <dbReference type="ARBA" id="ARBA00009695"/>
    </source>
</evidence>
<evidence type="ECO:0000256" key="3">
    <source>
        <dbReference type="ARBA" id="ARBA00018111"/>
    </source>
</evidence>
<evidence type="ECO:0000313" key="11">
    <source>
        <dbReference type="Proteomes" id="UP000473681"/>
    </source>
</evidence>
<dbReference type="Gene3D" id="1.10.10.10">
    <property type="entry name" value="Winged helix-like DNA-binding domain superfamily/Winged helix DNA-binding domain"/>
    <property type="match status" value="3"/>
</dbReference>
<evidence type="ECO:0000259" key="6">
    <source>
        <dbReference type="Pfam" id="PF02631"/>
    </source>
</evidence>
<dbReference type="RefSeq" id="WP_053342725.1">
    <property type="nucleotide sequence ID" value="NZ_LFOM01000041.1"/>
</dbReference>
<dbReference type="Pfam" id="PF21981">
    <property type="entry name" value="RecX_HTH3"/>
    <property type="match status" value="1"/>
</dbReference>
<keyword evidence="4 5" id="KW-0963">Cytoplasm</keyword>
<dbReference type="GO" id="GO:0006282">
    <property type="term" value="P:regulation of DNA repair"/>
    <property type="evidence" value="ECO:0007669"/>
    <property type="project" value="UniProtKB-UniRule"/>
</dbReference>
<accession>A0A0M1LSN4</accession>
<dbReference type="InterPro" id="IPR053926">
    <property type="entry name" value="RecX_HTH_1st"/>
</dbReference>
<dbReference type="InterPro" id="IPR053925">
    <property type="entry name" value="RecX_HTH_3rd"/>
</dbReference>
<dbReference type="PANTHER" id="PTHR33602:SF1">
    <property type="entry name" value="REGULATORY PROTEIN RECX FAMILY PROTEIN"/>
    <property type="match status" value="1"/>
</dbReference>
<evidence type="ECO:0000313" key="9">
    <source>
        <dbReference type="EMBL" id="NFF88206.1"/>
    </source>
</evidence>
<comment type="similarity">
    <text evidence="2 5">Belongs to the RecX family.</text>
</comment>
<feature type="domain" description="RecX third three-helical" evidence="7">
    <location>
        <begin position="156"/>
        <end position="202"/>
    </location>
</feature>
<dbReference type="NCBIfam" id="NF001058">
    <property type="entry name" value="PRK00117.4-1"/>
    <property type="match status" value="1"/>
</dbReference>
<feature type="domain" description="RecX second three-helical" evidence="6">
    <location>
        <begin position="108"/>
        <end position="145"/>
    </location>
</feature>
<dbReference type="InterPro" id="IPR053924">
    <property type="entry name" value="RecX_HTH_2nd"/>
</dbReference>